<keyword evidence="2" id="KW-1185">Reference proteome</keyword>
<protein>
    <submittedName>
        <fullName evidence="1">Uncharacterized protein</fullName>
    </submittedName>
</protein>
<dbReference type="AlphaFoldDB" id="A0A284S147"/>
<organism evidence="1 2">
    <name type="scientific">Armillaria ostoyae</name>
    <name type="common">Armillaria root rot fungus</name>
    <dbReference type="NCBI Taxonomy" id="47428"/>
    <lineage>
        <taxon>Eukaryota</taxon>
        <taxon>Fungi</taxon>
        <taxon>Dikarya</taxon>
        <taxon>Basidiomycota</taxon>
        <taxon>Agaricomycotina</taxon>
        <taxon>Agaricomycetes</taxon>
        <taxon>Agaricomycetidae</taxon>
        <taxon>Agaricales</taxon>
        <taxon>Marasmiineae</taxon>
        <taxon>Physalacriaceae</taxon>
        <taxon>Armillaria</taxon>
    </lineage>
</organism>
<reference evidence="2" key="1">
    <citation type="journal article" date="2017" name="Nat. Ecol. Evol.">
        <title>Genome expansion and lineage-specific genetic innovations in the forest pathogenic fungi Armillaria.</title>
        <authorList>
            <person name="Sipos G."/>
            <person name="Prasanna A.N."/>
            <person name="Walter M.C."/>
            <person name="O'Connor E."/>
            <person name="Balint B."/>
            <person name="Krizsan K."/>
            <person name="Kiss B."/>
            <person name="Hess J."/>
            <person name="Varga T."/>
            <person name="Slot J."/>
            <person name="Riley R."/>
            <person name="Boka B."/>
            <person name="Rigling D."/>
            <person name="Barry K."/>
            <person name="Lee J."/>
            <person name="Mihaltcheva S."/>
            <person name="LaButti K."/>
            <person name="Lipzen A."/>
            <person name="Waldron R."/>
            <person name="Moloney N.M."/>
            <person name="Sperisen C."/>
            <person name="Kredics L."/>
            <person name="Vagvoelgyi C."/>
            <person name="Patrignani A."/>
            <person name="Fitzpatrick D."/>
            <person name="Nagy I."/>
            <person name="Doyle S."/>
            <person name="Anderson J.B."/>
            <person name="Grigoriev I.V."/>
            <person name="Gueldener U."/>
            <person name="Muensterkoetter M."/>
            <person name="Nagy L.G."/>
        </authorList>
    </citation>
    <scope>NUCLEOTIDE SEQUENCE [LARGE SCALE GENOMIC DNA]</scope>
    <source>
        <strain evidence="2">C18/9</strain>
    </source>
</reference>
<name>A0A284S147_ARMOS</name>
<dbReference type="Proteomes" id="UP000219338">
    <property type="component" value="Unassembled WGS sequence"/>
</dbReference>
<accession>A0A284S147</accession>
<evidence type="ECO:0000313" key="1">
    <source>
        <dbReference type="EMBL" id="SJL14676.1"/>
    </source>
</evidence>
<sequence>MSSPPVLLYSGACSLEIHRDEPKLLSAALGTLLVMKTWYLMQRRGLCGVTIPNTSYIPVHLMACNYYGEDGTSPDSSAASLSPHHALPITVEYGKQTLPSTTWTHHFPNGDTPFQPIMSLDWLT</sequence>
<proteinExistence type="predicted"/>
<dbReference type="OrthoDB" id="10541706at2759"/>
<dbReference type="EMBL" id="FUEG01000024">
    <property type="protein sequence ID" value="SJL14676.1"/>
    <property type="molecule type" value="Genomic_DNA"/>
</dbReference>
<evidence type="ECO:0000313" key="2">
    <source>
        <dbReference type="Proteomes" id="UP000219338"/>
    </source>
</evidence>
<gene>
    <name evidence="1" type="ORF">ARMOST_18141</name>
</gene>